<organism evidence="1 2">
    <name type="scientific">Candidatus Hydrogenisulfobacillus filiaventi</name>
    <dbReference type="NCBI Taxonomy" id="2707344"/>
    <lineage>
        <taxon>Bacteria</taxon>
        <taxon>Bacillati</taxon>
        <taxon>Bacillota</taxon>
        <taxon>Clostridia</taxon>
        <taxon>Eubacteriales</taxon>
        <taxon>Clostridiales Family XVII. Incertae Sedis</taxon>
        <taxon>Candidatus Hydrogenisulfobacillus</taxon>
    </lineage>
</organism>
<name>A0A6F8ZJC8_9FIRM</name>
<keyword evidence="2" id="KW-1185">Reference proteome</keyword>
<evidence type="ECO:0000313" key="1">
    <source>
        <dbReference type="EMBL" id="CAB1129563.1"/>
    </source>
</evidence>
<sequence length="53" mass="6270">MYLLVFRPKRRASLYWHRRRLLWDRSLEEVRAFLPGQGSAQAAALTALLERLS</sequence>
<protein>
    <submittedName>
        <fullName evidence="1">Uncharacterized protein</fullName>
    </submittedName>
</protein>
<dbReference type="Proteomes" id="UP000503399">
    <property type="component" value="Chromosome"/>
</dbReference>
<accession>A0A6F8ZJC8</accession>
<gene>
    <name evidence="1" type="ORF">R50_2066</name>
</gene>
<dbReference type="AlphaFoldDB" id="A0A6F8ZJC8"/>
<proteinExistence type="predicted"/>
<dbReference type="KEGG" id="hfv:R50_2066"/>
<reference evidence="1 2" key="1">
    <citation type="submission" date="2020-02" db="EMBL/GenBank/DDBJ databases">
        <authorList>
            <person name="Hogendoorn C."/>
        </authorList>
    </citation>
    <scope>NUCLEOTIDE SEQUENCE [LARGE SCALE GENOMIC DNA]</scope>
    <source>
        <strain evidence="1">R501</strain>
    </source>
</reference>
<evidence type="ECO:0000313" key="2">
    <source>
        <dbReference type="Proteomes" id="UP000503399"/>
    </source>
</evidence>
<dbReference type="EMBL" id="LR778114">
    <property type="protein sequence ID" value="CAB1129563.1"/>
    <property type="molecule type" value="Genomic_DNA"/>
</dbReference>